<reference evidence="2 3" key="1">
    <citation type="submission" date="2019-03" db="EMBL/GenBank/DDBJ databases">
        <authorList>
            <consortium name="Pathogen Informatics"/>
        </authorList>
    </citation>
    <scope>NUCLEOTIDE SEQUENCE [LARGE SCALE GENOMIC DNA]</scope>
    <source>
        <strain evidence="2 3">5012STDY7312589</strain>
    </source>
</reference>
<dbReference type="Proteomes" id="UP000294876">
    <property type="component" value="Unassembled WGS sequence"/>
</dbReference>
<comment type="caution">
    <text evidence="2">The sequence shown here is derived from an EMBL/GenBank/DDBJ whole genome shotgun (WGS) entry which is preliminary data.</text>
</comment>
<dbReference type="Pfam" id="PF00535">
    <property type="entry name" value="Glycos_transf_2"/>
    <property type="match status" value="1"/>
</dbReference>
<evidence type="ECO:0000259" key="1">
    <source>
        <dbReference type="Pfam" id="PF00535"/>
    </source>
</evidence>
<evidence type="ECO:0000313" key="3">
    <source>
        <dbReference type="Proteomes" id="UP000294876"/>
    </source>
</evidence>
<accession>A0AB74QV53</accession>
<proteinExistence type="predicted"/>
<keyword evidence="2" id="KW-0808">Transferase</keyword>
<protein>
    <submittedName>
        <fullName evidence="2">Glycosyl transferase family 2</fullName>
    </submittedName>
</protein>
<dbReference type="InterPro" id="IPR029044">
    <property type="entry name" value="Nucleotide-diphossugar_trans"/>
</dbReference>
<gene>
    <name evidence="2" type="ORF">SAMEA104567804_04796</name>
</gene>
<dbReference type="Gene3D" id="3.90.550.10">
    <property type="entry name" value="Spore Coat Polysaccharide Biosynthesis Protein SpsA, Chain A"/>
    <property type="match status" value="1"/>
</dbReference>
<evidence type="ECO:0000313" key="2">
    <source>
        <dbReference type="EMBL" id="VGD38971.1"/>
    </source>
</evidence>
<organism evidence="2 3">
    <name type="scientific">Klebsiella pneumoniae</name>
    <dbReference type="NCBI Taxonomy" id="573"/>
    <lineage>
        <taxon>Bacteria</taxon>
        <taxon>Pseudomonadati</taxon>
        <taxon>Pseudomonadota</taxon>
        <taxon>Gammaproteobacteria</taxon>
        <taxon>Enterobacterales</taxon>
        <taxon>Enterobacteriaceae</taxon>
        <taxon>Klebsiella/Raoultella group</taxon>
        <taxon>Klebsiella</taxon>
        <taxon>Klebsiella pneumoniae complex</taxon>
    </lineage>
</organism>
<dbReference type="InterPro" id="IPR001173">
    <property type="entry name" value="Glyco_trans_2-like"/>
</dbReference>
<sequence>MEKILTIVRHKPGRFRFLLRALHSVYNQTFKEVKVAIYCMGAEQDLSKDEYSYINTIQEKYNLSLIPFNQDVSEIIKKSDCEYICFLDDDDTWAPEYLSRISSTLTATRLKYPSINAIACHSNKVVEVAERNRIIINTTYPWNHYLAVGPLSFDVIHYKNSLPISSCFFVKNSIFNIINKHNFSSPSFFWPFLIDYLSQNDLWILPEPLAFYHFRESTDFKYGNFTEINREECEIDYRLMINNMMRDSKNSTLLNTLLSNLTNSNMVYKLSNIENKLNERK</sequence>
<dbReference type="EMBL" id="CAAGWG010000026">
    <property type="protein sequence ID" value="VGD38971.1"/>
    <property type="molecule type" value="Genomic_DNA"/>
</dbReference>
<feature type="domain" description="Glycosyltransferase 2-like" evidence="1">
    <location>
        <begin position="17"/>
        <end position="107"/>
    </location>
</feature>
<dbReference type="GO" id="GO:0016740">
    <property type="term" value="F:transferase activity"/>
    <property type="evidence" value="ECO:0007669"/>
    <property type="project" value="UniProtKB-KW"/>
</dbReference>
<dbReference type="SUPFAM" id="SSF53448">
    <property type="entry name" value="Nucleotide-diphospho-sugar transferases"/>
    <property type="match status" value="1"/>
</dbReference>
<dbReference type="AlphaFoldDB" id="A0AB74QV53"/>
<dbReference type="RefSeq" id="WP_057916032.1">
    <property type="nucleotide sequence ID" value="NZ_BGLF01000034.1"/>
</dbReference>
<name>A0AB74QV53_KLEPN</name>
<dbReference type="CDD" id="cd00761">
    <property type="entry name" value="Glyco_tranf_GTA_type"/>
    <property type="match status" value="1"/>
</dbReference>